<dbReference type="Gene3D" id="1.25.10.90">
    <property type="match status" value="1"/>
</dbReference>
<dbReference type="InterPro" id="IPR014825">
    <property type="entry name" value="DNA_alkylation"/>
</dbReference>
<dbReference type="SUPFAM" id="SSF48371">
    <property type="entry name" value="ARM repeat"/>
    <property type="match status" value="1"/>
</dbReference>
<gene>
    <name evidence="2" type="ordered locus">FraEuI1c_2167</name>
</gene>
<accession>E3IXP7</accession>
<proteinExistence type="predicted"/>
<dbReference type="HOGENOM" id="CLU_079880_1_0_11"/>
<dbReference type="KEGG" id="fri:FraEuI1c_2167"/>
<evidence type="ECO:0000256" key="1">
    <source>
        <dbReference type="SAM" id="MobiDB-lite"/>
    </source>
</evidence>
<dbReference type="EMBL" id="CP002299">
    <property type="protein sequence ID" value="ADP80206.1"/>
    <property type="molecule type" value="Genomic_DNA"/>
</dbReference>
<dbReference type="PANTHER" id="PTHR34070:SF1">
    <property type="entry name" value="DNA ALKYLATION REPAIR PROTEIN"/>
    <property type="match status" value="1"/>
</dbReference>
<feature type="compositionally biased region" description="Low complexity" evidence="1">
    <location>
        <begin position="1"/>
        <end position="22"/>
    </location>
</feature>
<keyword evidence="3" id="KW-1185">Reference proteome</keyword>
<evidence type="ECO:0000313" key="3">
    <source>
        <dbReference type="Proteomes" id="UP000002484"/>
    </source>
</evidence>
<organism evidence="2 3">
    <name type="scientific">Pseudofrankia inefficax (strain DSM 45817 / CECT 9037 / DDB 130130 / EuI1c)</name>
    <name type="common">Frankia inefficax</name>
    <dbReference type="NCBI Taxonomy" id="298654"/>
    <lineage>
        <taxon>Bacteria</taxon>
        <taxon>Bacillati</taxon>
        <taxon>Actinomycetota</taxon>
        <taxon>Actinomycetes</taxon>
        <taxon>Frankiales</taxon>
        <taxon>Frankiaceae</taxon>
        <taxon>Pseudofrankia</taxon>
    </lineage>
</organism>
<dbReference type="PANTHER" id="PTHR34070">
    <property type="entry name" value="ARMADILLO-TYPE FOLD"/>
    <property type="match status" value="1"/>
</dbReference>
<dbReference type="Pfam" id="PF08713">
    <property type="entry name" value="DNA_alkylation"/>
    <property type="match status" value="1"/>
</dbReference>
<dbReference type="STRING" id="298654.FraEuI1c_2167"/>
<protein>
    <submittedName>
        <fullName evidence="2">DNA alkylation repair enzyme</fullName>
    </submittedName>
</protein>
<feature type="region of interest" description="Disordered" evidence="1">
    <location>
        <begin position="1"/>
        <end position="32"/>
    </location>
</feature>
<reference evidence="2 3" key="1">
    <citation type="submission" date="2010-10" db="EMBL/GenBank/DDBJ databases">
        <title>Complete sequence of Frankia sp. EuI1c.</title>
        <authorList>
            <consortium name="US DOE Joint Genome Institute"/>
            <person name="Lucas S."/>
            <person name="Copeland A."/>
            <person name="Lapidus A."/>
            <person name="Cheng J.-F."/>
            <person name="Bruce D."/>
            <person name="Goodwin L."/>
            <person name="Pitluck S."/>
            <person name="Chertkov O."/>
            <person name="Detter J.C."/>
            <person name="Han C."/>
            <person name="Tapia R."/>
            <person name="Land M."/>
            <person name="Hauser L."/>
            <person name="Jeffries C."/>
            <person name="Kyrpides N."/>
            <person name="Ivanova N."/>
            <person name="Mikhailova N."/>
            <person name="Beauchemin N."/>
            <person name="Sen A."/>
            <person name="Sur S.A."/>
            <person name="Gtari M."/>
            <person name="Wall L."/>
            <person name="Tisa L."/>
            <person name="Woyke T."/>
        </authorList>
    </citation>
    <scope>NUCLEOTIDE SEQUENCE [LARGE SCALE GENOMIC DNA]</scope>
    <source>
        <strain evidence="3">DSM 45817 / CECT 9037 / EuI1c</strain>
    </source>
</reference>
<dbReference type="eggNOG" id="COG4912">
    <property type="taxonomic scope" value="Bacteria"/>
</dbReference>
<dbReference type="AlphaFoldDB" id="E3IXP7"/>
<dbReference type="CDD" id="cd07064">
    <property type="entry name" value="AlkD_like_1"/>
    <property type="match status" value="1"/>
</dbReference>
<name>E3IXP7_PSEI1</name>
<dbReference type="InParanoid" id="E3IXP7"/>
<dbReference type="InterPro" id="IPR016024">
    <property type="entry name" value="ARM-type_fold"/>
</dbReference>
<sequence length="274" mass="29983">MTSILPAAGRARSSSASPQAPANGRPAGGGTISAVETKADEMADGTADDGLVTAVRAALAAAADQAKAPGMQAYMKSAMPYLGVPKPIRERALRPVFTARTLPDPASWTATVLALWRHAEYREERYAAIDLTGHRAYRAYQRPATLGMYEEMITTGAWWDYVDEIASRRVGPLLAAEPAVIRPVMLAWSRDGDLWRRRTSIICQLSFKAATDLGLLYACIDANLDDRDFFVRKAIGWALRQYAWTDPAEVRRFVTARGDALSPLSRREALKNIG</sequence>
<dbReference type="Proteomes" id="UP000002484">
    <property type="component" value="Chromosome"/>
</dbReference>
<evidence type="ECO:0000313" key="2">
    <source>
        <dbReference type="EMBL" id="ADP80206.1"/>
    </source>
</evidence>